<gene>
    <name evidence="1" type="ORF">NNL39_03510</name>
</gene>
<dbReference type="EMBL" id="CP101497">
    <property type="protein sequence ID" value="UTT63188.1"/>
    <property type="molecule type" value="Genomic_DNA"/>
</dbReference>
<dbReference type="InterPro" id="IPR041638">
    <property type="entry name" value="BaeRF_family11"/>
</dbReference>
<organism evidence="1 2">
    <name type="scientific">Microcella humidisoli</name>
    <dbReference type="NCBI Taxonomy" id="2963406"/>
    <lineage>
        <taxon>Bacteria</taxon>
        <taxon>Bacillati</taxon>
        <taxon>Actinomycetota</taxon>
        <taxon>Actinomycetes</taxon>
        <taxon>Micrococcales</taxon>
        <taxon>Microbacteriaceae</taxon>
        <taxon>Microcella</taxon>
    </lineage>
</organism>
<proteinExistence type="predicted"/>
<protein>
    <submittedName>
        <fullName evidence="1">Uncharacterized protein</fullName>
    </submittedName>
</protein>
<evidence type="ECO:0000313" key="2">
    <source>
        <dbReference type="Proteomes" id="UP001060039"/>
    </source>
</evidence>
<dbReference type="Proteomes" id="UP001060039">
    <property type="component" value="Chromosome"/>
</dbReference>
<accession>A0ABY5FY00</accession>
<name>A0ABY5FY00_9MICO</name>
<dbReference type="RefSeq" id="WP_255160321.1">
    <property type="nucleotide sequence ID" value="NZ_CP101497.1"/>
</dbReference>
<evidence type="ECO:0000313" key="1">
    <source>
        <dbReference type="EMBL" id="UTT63188.1"/>
    </source>
</evidence>
<dbReference type="Pfam" id="PF18855">
    <property type="entry name" value="baeRF_family11"/>
    <property type="match status" value="1"/>
</dbReference>
<keyword evidence="2" id="KW-1185">Reference proteome</keyword>
<reference evidence="1" key="1">
    <citation type="submission" date="2022-07" db="EMBL/GenBank/DDBJ databases">
        <title>Taxonomic analysis of Microcella humidisoli nov. sp., isolated from riverside soil.</title>
        <authorList>
            <person name="Molina K.M."/>
            <person name="Kim S.B."/>
        </authorList>
    </citation>
    <scope>NUCLEOTIDE SEQUENCE</scope>
    <source>
        <strain evidence="1">MMS21-STM10</strain>
    </source>
</reference>
<sequence length="370" mass="39093">MLHTDIPTESELRAIAAVRSVHCITIVLPTGTLSADAERARIELGNHLDAAVAQLEAVGADAADIEGVREGILNLIDDSFFWTYQSQSLVVFATPERVVTYRVPNLLTAEVQVSDRFHLKPLLRAVSFPHAAFVLAASQNAVRLVEVTIDGSADEIELADLPSDSSRIFATRGNNGSARLIGAEGDKVLLGHYARQIDDAIRPVLAAQHVPLIIAAAEPLASILRATSRYDALAPDIIRGNAETMSADELAAAARPILDALYADEVAALAARLTEAIATGSGSADLSDLARAATYGALSTLMVDIDRTVSGFIDEHSGALTLSQDEDAVDYGVVDEIARRALLTGARVVAVRESEMPGGAVAAGIMRFPV</sequence>